<feature type="domain" description="Nucleoside phosphorylase" evidence="4">
    <location>
        <begin position="16"/>
        <end position="224"/>
    </location>
</feature>
<dbReference type="EMBL" id="JAMYPJ010000045">
    <property type="protein sequence ID" value="MER8936247.1"/>
    <property type="molecule type" value="Genomic_DNA"/>
</dbReference>
<evidence type="ECO:0000256" key="2">
    <source>
        <dbReference type="ARBA" id="ARBA00021980"/>
    </source>
</evidence>
<evidence type="ECO:0000313" key="5">
    <source>
        <dbReference type="EMBL" id="MER8936247.1"/>
    </source>
</evidence>
<dbReference type="InterPro" id="IPR035994">
    <property type="entry name" value="Nucleoside_phosphorylase_sf"/>
</dbReference>
<dbReference type="NCBIfam" id="NF004489">
    <property type="entry name" value="PRK05819.1"/>
    <property type="match status" value="1"/>
</dbReference>
<evidence type="ECO:0000256" key="3">
    <source>
        <dbReference type="ARBA" id="ARBA00048447"/>
    </source>
</evidence>
<evidence type="ECO:0000259" key="4">
    <source>
        <dbReference type="Pfam" id="PF01048"/>
    </source>
</evidence>
<dbReference type="Gene3D" id="3.40.50.1580">
    <property type="entry name" value="Nucleoside phosphorylase domain"/>
    <property type="match status" value="1"/>
</dbReference>
<organism evidence="5 6">
    <name type="scientific">Mesorhizobium opportunistum</name>
    <dbReference type="NCBI Taxonomy" id="593909"/>
    <lineage>
        <taxon>Bacteria</taxon>
        <taxon>Pseudomonadati</taxon>
        <taxon>Pseudomonadota</taxon>
        <taxon>Alphaproteobacteria</taxon>
        <taxon>Hyphomicrobiales</taxon>
        <taxon>Phyllobacteriaceae</taxon>
        <taxon>Mesorhizobium</taxon>
    </lineage>
</organism>
<protein>
    <recommendedName>
        <fullName evidence="2">Uridine phosphorylase</fullName>
        <ecNumber evidence="1">2.4.2.3</ecNumber>
    </recommendedName>
</protein>
<keyword evidence="5" id="KW-0328">Glycosyltransferase</keyword>
<keyword evidence="5" id="KW-0808">Transferase</keyword>
<dbReference type="Proteomes" id="UP001464387">
    <property type="component" value="Unassembled WGS sequence"/>
</dbReference>
<accession>A0ABV1YM53</accession>
<dbReference type="EC" id="2.4.2.3" evidence="1"/>
<sequence>MTPHIEADRGDYADTVLLPGDPQRAEWMARTFLEAPRCVNRRRGSLGFTGLFRGQPVSIQATGIGVSSFLIYAHELLGYYGVRTLIRTGTCGGLSAEVKLRSLVISRWARPENTENGQVFGLYDADAGPDAGLLACALAKAAELGIDHHAGLTACTDIFYHPEAHARYAEARALGALAVDMETSALYRIAAHFGARALSLLTVVDNLATGELTDYSERQELFADMGRLAFEIAAEGR</sequence>
<keyword evidence="6" id="KW-1185">Reference proteome</keyword>
<reference evidence="5 6" key="1">
    <citation type="journal article" date="2024" name="Proc. Natl. Acad. Sci. U.S.A.">
        <title>The evolutionary genomics of adaptation to stress in wild rhizobium bacteria.</title>
        <authorList>
            <person name="Kehlet-Delgado H."/>
            <person name="Montoya A.P."/>
            <person name="Jensen K.T."/>
            <person name="Wendlandt C.E."/>
            <person name="Dexheimer C."/>
            <person name="Roberts M."/>
            <person name="Torres Martinez L."/>
            <person name="Friesen M.L."/>
            <person name="Griffitts J.S."/>
            <person name="Porter S.S."/>
        </authorList>
    </citation>
    <scope>NUCLEOTIDE SEQUENCE [LARGE SCALE GENOMIC DNA]</scope>
    <source>
        <strain evidence="5 6">M0729</strain>
    </source>
</reference>
<dbReference type="RefSeq" id="WP_287273870.1">
    <property type="nucleotide sequence ID" value="NZ_JAMYMT010000001.1"/>
</dbReference>
<dbReference type="GO" id="GO:0004731">
    <property type="term" value="F:purine-nucleoside phosphorylase activity"/>
    <property type="evidence" value="ECO:0007669"/>
    <property type="project" value="UniProtKB-EC"/>
</dbReference>
<dbReference type="PANTHER" id="PTHR43691:SF11">
    <property type="entry name" value="FI09636P-RELATED"/>
    <property type="match status" value="1"/>
</dbReference>
<comment type="caution">
    <text evidence="5">The sequence shown here is derived from an EMBL/GenBank/DDBJ whole genome shotgun (WGS) entry which is preliminary data.</text>
</comment>
<gene>
    <name evidence="5" type="ORF">NKI33_25205</name>
</gene>
<dbReference type="Pfam" id="PF01048">
    <property type="entry name" value="PNP_UDP_1"/>
    <property type="match status" value="1"/>
</dbReference>
<dbReference type="PANTHER" id="PTHR43691">
    <property type="entry name" value="URIDINE PHOSPHORYLASE"/>
    <property type="match status" value="1"/>
</dbReference>
<comment type="catalytic activity">
    <reaction evidence="3">
        <text>uridine + phosphate = alpha-D-ribose 1-phosphate + uracil</text>
        <dbReference type="Rhea" id="RHEA:24388"/>
        <dbReference type="ChEBI" id="CHEBI:16704"/>
        <dbReference type="ChEBI" id="CHEBI:17568"/>
        <dbReference type="ChEBI" id="CHEBI:43474"/>
        <dbReference type="ChEBI" id="CHEBI:57720"/>
        <dbReference type="EC" id="2.4.2.3"/>
    </reaction>
</comment>
<dbReference type="InterPro" id="IPR000845">
    <property type="entry name" value="Nucleoside_phosphorylase_d"/>
</dbReference>
<dbReference type="SUPFAM" id="SSF53167">
    <property type="entry name" value="Purine and uridine phosphorylases"/>
    <property type="match status" value="1"/>
</dbReference>
<evidence type="ECO:0000256" key="1">
    <source>
        <dbReference type="ARBA" id="ARBA00011888"/>
    </source>
</evidence>
<name>A0ABV1YM53_9HYPH</name>
<evidence type="ECO:0000313" key="6">
    <source>
        <dbReference type="Proteomes" id="UP001464387"/>
    </source>
</evidence>
<proteinExistence type="predicted"/>